<feature type="region of interest" description="Disordered" evidence="1">
    <location>
        <begin position="106"/>
        <end position="130"/>
    </location>
</feature>
<gene>
    <name evidence="2" type="ORF">E2C01_014528</name>
</gene>
<sequence>MYSLRTPYAASVLPPRPEYSYRTASVTIRGNFDKLDHPPLNPCCIRLVSVLTTPILVSYGKKSVLSPYRHVRTLYTAIRGIRALGFKGGLRAPAWRLSEVPLPCLSSQGSASTDGGPLGPRVPKGDPSGVPPVSVKETPVLMGGWGSGSTLAETPTHPPHIDSSVRRVSITFSPVDPYNEIRLSGLTHDHPKGQICHVGREYDTPDTVS</sequence>
<proteinExistence type="predicted"/>
<reference evidence="2 3" key="1">
    <citation type="submission" date="2019-05" db="EMBL/GenBank/DDBJ databases">
        <title>Another draft genome of Portunus trituberculatus and its Hox gene families provides insights of decapod evolution.</title>
        <authorList>
            <person name="Jeong J.-H."/>
            <person name="Song I."/>
            <person name="Kim S."/>
            <person name="Choi T."/>
            <person name="Kim D."/>
            <person name="Ryu S."/>
            <person name="Kim W."/>
        </authorList>
    </citation>
    <scope>NUCLEOTIDE SEQUENCE [LARGE SCALE GENOMIC DNA]</scope>
    <source>
        <tissue evidence="2">Muscle</tissue>
    </source>
</reference>
<dbReference type="AlphaFoldDB" id="A0A5B7DJF7"/>
<accession>A0A5B7DJF7</accession>
<keyword evidence="3" id="KW-1185">Reference proteome</keyword>
<protein>
    <submittedName>
        <fullName evidence="2">Uncharacterized protein</fullName>
    </submittedName>
</protein>
<evidence type="ECO:0000313" key="3">
    <source>
        <dbReference type="Proteomes" id="UP000324222"/>
    </source>
</evidence>
<dbReference type="Proteomes" id="UP000324222">
    <property type="component" value="Unassembled WGS sequence"/>
</dbReference>
<dbReference type="EMBL" id="VSRR010000988">
    <property type="protein sequence ID" value="MPC21540.1"/>
    <property type="molecule type" value="Genomic_DNA"/>
</dbReference>
<organism evidence="2 3">
    <name type="scientific">Portunus trituberculatus</name>
    <name type="common">Swimming crab</name>
    <name type="synonym">Neptunus trituberculatus</name>
    <dbReference type="NCBI Taxonomy" id="210409"/>
    <lineage>
        <taxon>Eukaryota</taxon>
        <taxon>Metazoa</taxon>
        <taxon>Ecdysozoa</taxon>
        <taxon>Arthropoda</taxon>
        <taxon>Crustacea</taxon>
        <taxon>Multicrustacea</taxon>
        <taxon>Malacostraca</taxon>
        <taxon>Eumalacostraca</taxon>
        <taxon>Eucarida</taxon>
        <taxon>Decapoda</taxon>
        <taxon>Pleocyemata</taxon>
        <taxon>Brachyura</taxon>
        <taxon>Eubrachyura</taxon>
        <taxon>Portunoidea</taxon>
        <taxon>Portunidae</taxon>
        <taxon>Portuninae</taxon>
        <taxon>Portunus</taxon>
    </lineage>
</organism>
<evidence type="ECO:0000313" key="2">
    <source>
        <dbReference type="EMBL" id="MPC21540.1"/>
    </source>
</evidence>
<name>A0A5B7DJF7_PORTR</name>
<comment type="caution">
    <text evidence="2">The sequence shown here is derived from an EMBL/GenBank/DDBJ whole genome shotgun (WGS) entry which is preliminary data.</text>
</comment>
<evidence type="ECO:0000256" key="1">
    <source>
        <dbReference type="SAM" id="MobiDB-lite"/>
    </source>
</evidence>